<feature type="region of interest" description="Disordered" evidence="1">
    <location>
        <begin position="107"/>
        <end position="126"/>
    </location>
</feature>
<comment type="caution">
    <text evidence="4">The sequence shown here is derived from an EMBL/GenBank/DDBJ whole genome shotgun (WGS) entry which is preliminary data.</text>
</comment>
<feature type="transmembrane region" description="Helical" evidence="2">
    <location>
        <begin position="79"/>
        <end position="96"/>
    </location>
</feature>
<protein>
    <submittedName>
        <fullName evidence="4">TlpA family protein disulfide reductase</fullName>
    </submittedName>
</protein>
<dbReference type="RefSeq" id="WP_378281638.1">
    <property type="nucleotide sequence ID" value="NZ_JBHSON010000011.1"/>
</dbReference>
<keyword evidence="2" id="KW-0812">Transmembrane</keyword>
<reference evidence="5" key="1">
    <citation type="journal article" date="2019" name="Int. J. Syst. Evol. Microbiol.">
        <title>The Global Catalogue of Microorganisms (GCM) 10K type strain sequencing project: providing services to taxonomists for standard genome sequencing and annotation.</title>
        <authorList>
            <consortium name="The Broad Institute Genomics Platform"/>
            <consortium name="The Broad Institute Genome Sequencing Center for Infectious Disease"/>
            <person name="Wu L."/>
            <person name="Ma J."/>
        </authorList>
    </citation>
    <scope>NUCLEOTIDE SEQUENCE [LARGE SCALE GENOMIC DNA]</scope>
    <source>
        <strain evidence="5">KCTC 42087</strain>
    </source>
</reference>
<dbReference type="InterPro" id="IPR036249">
    <property type="entry name" value="Thioredoxin-like_sf"/>
</dbReference>
<dbReference type="EMBL" id="JBHSON010000011">
    <property type="protein sequence ID" value="MFC5746020.1"/>
    <property type="molecule type" value="Genomic_DNA"/>
</dbReference>
<feature type="domain" description="Thioredoxin" evidence="3">
    <location>
        <begin position="146"/>
        <end position="227"/>
    </location>
</feature>
<organism evidence="4 5">
    <name type="scientific">Actinomadura rugatobispora</name>
    <dbReference type="NCBI Taxonomy" id="1994"/>
    <lineage>
        <taxon>Bacteria</taxon>
        <taxon>Bacillati</taxon>
        <taxon>Actinomycetota</taxon>
        <taxon>Actinomycetes</taxon>
        <taxon>Streptosporangiales</taxon>
        <taxon>Thermomonosporaceae</taxon>
        <taxon>Actinomadura</taxon>
    </lineage>
</organism>
<dbReference type="SUPFAM" id="SSF52833">
    <property type="entry name" value="Thioredoxin-like"/>
    <property type="match status" value="1"/>
</dbReference>
<keyword evidence="5" id="KW-1185">Reference proteome</keyword>
<gene>
    <name evidence="4" type="ORF">ACFPZN_10405</name>
</gene>
<evidence type="ECO:0000313" key="5">
    <source>
        <dbReference type="Proteomes" id="UP001596074"/>
    </source>
</evidence>
<sequence length="233" mass="24196">MHAPLPSRMAVAMSVSAVADVGQAEQVGDRDPEQLPAAQPADDGDGVLALLLPLAAREDLAGVRGRDGVRAWLHPGVEGALVAIAVLVAATVFGLVRRHRDGRLRVQGKAAEGSTPVNDDTGIGGRPEALGGDRLGVDDLGVELGERATLVQFSTAFCAPCRATRRILGEVAGMVDGVAHVEIDAEARLELVRRLNVIRTPTVLVLDGGGRIVRRATGQPRKADVIAALGTLA</sequence>
<keyword evidence="2" id="KW-0472">Membrane</keyword>
<dbReference type="Proteomes" id="UP001596074">
    <property type="component" value="Unassembled WGS sequence"/>
</dbReference>
<name>A0ABW0ZRW8_9ACTN</name>
<feature type="region of interest" description="Disordered" evidence="1">
    <location>
        <begin position="23"/>
        <end position="42"/>
    </location>
</feature>
<dbReference type="CDD" id="cd02947">
    <property type="entry name" value="TRX_family"/>
    <property type="match status" value="1"/>
</dbReference>
<dbReference type="Gene3D" id="3.40.30.10">
    <property type="entry name" value="Glutaredoxin"/>
    <property type="match status" value="1"/>
</dbReference>
<dbReference type="InterPro" id="IPR013766">
    <property type="entry name" value="Thioredoxin_domain"/>
</dbReference>
<evidence type="ECO:0000256" key="1">
    <source>
        <dbReference type="SAM" id="MobiDB-lite"/>
    </source>
</evidence>
<evidence type="ECO:0000313" key="4">
    <source>
        <dbReference type="EMBL" id="MFC5746020.1"/>
    </source>
</evidence>
<evidence type="ECO:0000256" key="2">
    <source>
        <dbReference type="SAM" id="Phobius"/>
    </source>
</evidence>
<accession>A0ABW0ZRW8</accession>
<evidence type="ECO:0000259" key="3">
    <source>
        <dbReference type="Pfam" id="PF00085"/>
    </source>
</evidence>
<keyword evidence="2" id="KW-1133">Transmembrane helix</keyword>
<proteinExistence type="predicted"/>
<dbReference type="Pfam" id="PF00085">
    <property type="entry name" value="Thioredoxin"/>
    <property type="match status" value="1"/>
</dbReference>